<feature type="binding site" evidence="5">
    <location>
        <begin position="89"/>
        <end position="92"/>
    </location>
    <ligand>
        <name>5-phospho-alpha-D-ribose 1-diphosphate</name>
        <dbReference type="ChEBI" id="CHEBI:58017"/>
    </ligand>
</feature>
<sequence>MINTTIKKVTANDDLTFEEMNQVMDEIMDGDATPVQIAAMLTALTTKGTTVTEIAGAARSMRAHAAEFDQQQAALDISGTGGDHSNSFNISTTTGLVVASLGIPVVKHGNRAASSKSGAADMLQALGFDINLSAAASEQMLVDRNFCFLFAQKYHQAMKYVAGVRKELGIRTIFNILGPLANPAHAQHQLLGVYDEALLLPMVKVLKQLGVTNAKVIFGTDGLDEASISAPTKGISLVNGQLTPFTITPESLGLTRASKADIIGGTPADNAQITRDILNGMKGPKRDIVLLNAGLAINTADPTITISEGIHMAANAIDSGQVNQLLTDLLAY</sequence>
<evidence type="ECO:0000313" key="9">
    <source>
        <dbReference type="Proteomes" id="UP001370590"/>
    </source>
</evidence>
<feature type="domain" description="Glycosyl transferase family 3" evidence="6">
    <location>
        <begin position="72"/>
        <end position="321"/>
    </location>
</feature>
<dbReference type="PANTHER" id="PTHR43285">
    <property type="entry name" value="ANTHRANILATE PHOSPHORIBOSYLTRANSFERASE"/>
    <property type="match status" value="1"/>
</dbReference>
<dbReference type="Gene3D" id="3.40.1030.10">
    <property type="entry name" value="Nucleoside phosphorylase/phosphoribosyltransferase catalytic domain"/>
    <property type="match status" value="1"/>
</dbReference>
<evidence type="ECO:0000256" key="4">
    <source>
        <dbReference type="ARBA" id="ARBA00023141"/>
    </source>
</evidence>
<gene>
    <name evidence="5 8" type="primary">trpD</name>
    <name evidence="8" type="ORF">R4146_08205</name>
</gene>
<evidence type="ECO:0000259" key="7">
    <source>
        <dbReference type="Pfam" id="PF02885"/>
    </source>
</evidence>
<evidence type="ECO:0000313" key="8">
    <source>
        <dbReference type="EMBL" id="MEJ6401122.1"/>
    </source>
</evidence>
<accession>A0ABU8SMI7</accession>
<dbReference type="EC" id="2.4.2.18" evidence="5"/>
<dbReference type="GO" id="GO:0004048">
    <property type="term" value="F:anthranilate phosphoribosyltransferase activity"/>
    <property type="evidence" value="ECO:0007669"/>
    <property type="project" value="UniProtKB-EC"/>
</dbReference>
<keyword evidence="9" id="KW-1185">Reference proteome</keyword>
<comment type="function">
    <text evidence="5">Catalyzes the transfer of the phosphoribosyl group of 5-phosphorylribose-1-pyrophosphate (PRPP) to anthranilate to yield N-(5'-phosphoribosyl)-anthranilate (PRA).</text>
</comment>
<keyword evidence="1 5" id="KW-0328">Glycosyltransferase</keyword>
<comment type="catalytic activity">
    <reaction evidence="5">
        <text>N-(5-phospho-beta-D-ribosyl)anthranilate + diphosphate = 5-phospho-alpha-D-ribose 1-diphosphate + anthranilate</text>
        <dbReference type="Rhea" id="RHEA:11768"/>
        <dbReference type="ChEBI" id="CHEBI:16567"/>
        <dbReference type="ChEBI" id="CHEBI:18277"/>
        <dbReference type="ChEBI" id="CHEBI:33019"/>
        <dbReference type="ChEBI" id="CHEBI:58017"/>
        <dbReference type="EC" id="2.4.2.18"/>
    </reaction>
</comment>
<feature type="domain" description="Glycosyl transferase family 3 N-terminal" evidence="7">
    <location>
        <begin position="5"/>
        <end position="65"/>
    </location>
</feature>
<feature type="binding site" evidence="5">
    <location>
        <position position="79"/>
    </location>
    <ligand>
        <name>5-phospho-alpha-D-ribose 1-diphosphate</name>
        <dbReference type="ChEBI" id="CHEBI:58017"/>
    </ligand>
</feature>
<feature type="binding site" evidence="5">
    <location>
        <position position="225"/>
    </location>
    <ligand>
        <name>Mg(2+)</name>
        <dbReference type="ChEBI" id="CHEBI:18420"/>
        <label>1</label>
    </ligand>
</feature>
<dbReference type="PANTHER" id="PTHR43285:SF2">
    <property type="entry name" value="ANTHRANILATE PHOSPHORIBOSYLTRANSFERASE"/>
    <property type="match status" value="1"/>
</dbReference>
<feature type="binding site" evidence="5">
    <location>
        <begin position="82"/>
        <end position="83"/>
    </location>
    <ligand>
        <name>5-phospho-alpha-D-ribose 1-diphosphate</name>
        <dbReference type="ChEBI" id="CHEBI:58017"/>
    </ligand>
</feature>
<proteinExistence type="inferred from homology"/>
<dbReference type="InterPro" id="IPR017459">
    <property type="entry name" value="Glycosyl_Trfase_fam3_N_dom"/>
</dbReference>
<comment type="caution">
    <text evidence="8">The sequence shown here is derived from an EMBL/GenBank/DDBJ whole genome shotgun (WGS) entry which is preliminary data.</text>
</comment>
<feature type="binding site" evidence="5">
    <location>
        <position position="87"/>
    </location>
    <ligand>
        <name>5-phospho-alpha-D-ribose 1-diphosphate</name>
        <dbReference type="ChEBI" id="CHEBI:58017"/>
    </ligand>
</feature>
<keyword evidence="5" id="KW-0460">Magnesium</keyword>
<feature type="binding site" evidence="5">
    <location>
        <position position="119"/>
    </location>
    <ligand>
        <name>5-phospho-alpha-D-ribose 1-diphosphate</name>
        <dbReference type="ChEBI" id="CHEBI:58017"/>
    </ligand>
</feature>
<comment type="subunit">
    <text evidence="5">Homodimer.</text>
</comment>
<evidence type="ECO:0000256" key="3">
    <source>
        <dbReference type="ARBA" id="ARBA00022822"/>
    </source>
</evidence>
<protein>
    <recommendedName>
        <fullName evidence="5">Anthranilate phosphoribosyltransferase</fullName>
        <ecNumber evidence="5">2.4.2.18</ecNumber>
    </recommendedName>
</protein>
<comment type="cofactor">
    <cofactor evidence="5">
        <name>Mg(2+)</name>
        <dbReference type="ChEBI" id="CHEBI:18420"/>
    </cofactor>
    <text evidence="5">Binds 2 magnesium ions per monomer.</text>
</comment>
<comment type="caution">
    <text evidence="5">Lacks conserved residue(s) required for the propagation of feature annotation.</text>
</comment>
<dbReference type="InterPro" id="IPR035902">
    <property type="entry name" value="Nuc_phospho_transferase"/>
</dbReference>
<organism evidence="8 9">
    <name type="scientific">Nicoliella lavandulae</name>
    <dbReference type="NCBI Taxonomy" id="3082954"/>
    <lineage>
        <taxon>Bacteria</taxon>
        <taxon>Bacillati</taxon>
        <taxon>Bacillota</taxon>
        <taxon>Bacilli</taxon>
        <taxon>Lactobacillales</taxon>
        <taxon>Lactobacillaceae</taxon>
        <taxon>Nicoliella</taxon>
    </lineage>
</organism>
<dbReference type="EMBL" id="JAWMWH010000003">
    <property type="protein sequence ID" value="MEJ6401122.1"/>
    <property type="molecule type" value="Genomic_DNA"/>
</dbReference>
<dbReference type="SUPFAM" id="SSF47648">
    <property type="entry name" value="Nucleoside phosphorylase/phosphoribosyltransferase N-terminal domain"/>
    <property type="match status" value="1"/>
</dbReference>
<dbReference type="InterPro" id="IPR005940">
    <property type="entry name" value="Anthranilate_Pribosyl_Tfrase"/>
</dbReference>
<name>A0ABU8SMI7_9LACO</name>
<feature type="binding site" evidence="5">
    <location>
        <position position="79"/>
    </location>
    <ligand>
        <name>anthranilate</name>
        <dbReference type="ChEBI" id="CHEBI:16567"/>
        <label>1</label>
    </ligand>
</feature>
<comment type="similarity">
    <text evidence="5">Belongs to the anthranilate phosphoribosyltransferase family.</text>
</comment>
<dbReference type="Pfam" id="PF02885">
    <property type="entry name" value="Glycos_trans_3N"/>
    <property type="match status" value="1"/>
</dbReference>
<keyword evidence="5" id="KW-0028">Amino-acid biosynthesis</keyword>
<keyword evidence="2 5" id="KW-0808">Transferase</keyword>
<evidence type="ECO:0000256" key="5">
    <source>
        <dbReference type="HAMAP-Rule" id="MF_00211"/>
    </source>
</evidence>
<dbReference type="HAMAP" id="MF_00211">
    <property type="entry name" value="TrpD"/>
    <property type="match status" value="1"/>
</dbReference>
<keyword evidence="3 5" id="KW-0822">Tryptophan biosynthesis</keyword>
<evidence type="ECO:0000256" key="1">
    <source>
        <dbReference type="ARBA" id="ARBA00022676"/>
    </source>
</evidence>
<dbReference type="SUPFAM" id="SSF52418">
    <property type="entry name" value="Nucleoside phosphorylase/phosphoribosyltransferase catalytic domain"/>
    <property type="match status" value="1"/>
</dbReference>
<dbReference type="Pfam" id="PF00591">
    <property type="entry name" value="Glycos_transf_3"/>
    <property type="match status" value="1"/>
</dbReference>
<dbReference type="Proteomes" id="UP001370590">
    <property type="component" value="Unassembled WGS sequence"/>
</dbReference>
<feature type="binding site" evidence="5">
    <location>
        <position position="165"/>
    </location>
    <ligand>
        <name>anthranilate</name>
        <dbReference type="ChEBI" id="CHEBI:16567"/>
        <label>2</label>
    </ligand>
</feature>
<evidence type="ECO:0000256" key="2">
    <source>
        <dbReference type="ARBA" id="ARBA00022679"/>
    </source>
</evidence>
<dbReference type="InterPro" id="IPR000312">
    <property type="entry name" value="Glycosyl_Trfase_fam3"/>
</dbReference>
<feature type="binding site" evidence="5">
    <location>
        <position position="91"/>
    </location>
    <ligand>
        <name>Mg(2+)</name>
        <dbReference type="ChEBI" id="CHEBI:18420"/>
        <label>1</label>
    </ligand>
</feature>
<reference evidence="8 9" key="1">
    <citation type="submission" date="2023-10" db="EMBL/GenBank/DDBJ databases">
        <title>Nicoliella lavandulae sp. nov. isolated from Lavandula angustifolia flowers.</title>
        <authorList>
            <person name="Alcantara C."/>
            <person name="Zuniga M."/>
            <person name="Landete J.M."/>
            <person name="Monedero V."/>
        </authorList>
    </citation>
    <scope>NUCLEOTIDE SEQUENCE [LARGE SCALE GENOMIC DNA]</scope>
    <source>
        <strain evidence="8 9">Es01</strain>
    </source>
</reference>
<keyword evidence="4 5" id="KW-0057">Aromatic amino acid biosynthesis</keyword>
<dbReference type="InterPro" id="IPR036320">
    <property type="entry name" value="Glycosyl_Trfase_fam3_N_dom_sf"/>
</dbReference>
<dbReference type="Gene3D" id="1.20.970.10">
    <property type="entry name" value="Transferase, Pyrimidine Nucleoside Phosphorylase, Chain C"/>
    <property type="match status" value="1"/>
</dbReference>
<feature type="binding site" evidence="5">
    <location>
        <position position="224"/>
    </location>
    <ligand>
        <name>Mg(2+)</name>
        <dbReference type="ChEBI" id="CHEBI:18420"/>
        <label>2</label>
    </ligand>
</feature>
<comment type="pathway">
    <text evidence="5">Amino-acid biosynthesis; L-tryptophan biosynthesis; L-tryptophan from chorismate: step 2/5.</text>
</comment>
<feature type="binding site" evidence="5">
    <location>
        <position position="225"/>
    </location>
    <ligand>
        <name>Mg(2+)</name>
        <dbReference type="ChEBI" id="CHEBI:18420"/>
        <label>2</label>
    </ligand>
</feature>
<feature type="binding site" evidence="5">
    <location>
        <begin position="107"/>
        <end position="115"/>
    </location>
    <ligand>
        <name>5-phospho-alpha-D-ribose 1-diphosphate</name>
        <dbReference type="ChEBI" id="CHEBI:58017"/>
    </ligand>
</feature>
<dbReference type="RefSeq" id="WP_339960968.1">
    <property type="nucleotide sequence ID" value="NZ_JAWMWH010000003.1"/>
</dbReference>
<feature type="binding site" evidence="5">
    <location>
        <position position="110"/>
    </location>
    <ligand>
        <name>anthranilate</name>
        <dbReference type="ChEBI" id="CHEBI:16567"/>
        <label>1</label>
    </ligand>
</feature>
<dbReference type="NCBIfam" id="TIGR01245">
    <property type="entry name" value="trpD"/>
    <property type="match status" value="1"/>
</dbReference>
<keyword evidence="5" id="KW-0479">Metal-binding</keyword>
<evidence type="ECO:0000259" key="6">
    <source>
        <dbReference type="Pfam" id="PF00591"/>
    </source>
</evidence>